<feature type="transmembrane region" description="Helical" evidence="6">
    <location>
        <begin position="747"/>
        <end position="770"/>
    </location>
</feature>
<feature type="transmembrane region" description="Helical" evidence="6">
    <location>
        <begin position="175"/>
        <end position="202"/>
    </location>
</feature>
<feature type="transmembrane region" description="Helical" evidence="6">
    <location>
        <begin position="713"/>
        <end position="735"/>
    </location>
</feature>
<name>A0ABP9WF57_9MICO</name>
<comment type="caution">
    <text evidence="7">The sequence shown here is derived from an EMBL/GenBank/DDBJ whole genome shotgun (WGS) entry which is preliminary data.</text>
</comment>
<feature type="transmembrane region" description="Helical" evidence="6">
    <location>
        <begin position="552"/>
        <end position="576"/>
    </location>
</feature>
<keyword evidence="5 6" id="KW-0472">Membrane</keyword>
<keyword evidence="8" id="KW-1185">Reference proteome</keyword>
<dbReference type="PANTHER" id="PTHR39087:SF2">
    <property type="entry name" value="UPF0104 MEMBRANE PROTEIN MJ1595"/>
    <property type="match status" value="1"/>
</dbReference>
<dbReference type="InterPro" id="IPR022791">
    <property type="entry name" value="L-PG_synthase/AglD"/>
</dbReference>
<dbReference type="Proteomes" id="UP001426770">
    <property type="component" value="Unassembled WGS sequence"/>
</dbReference>
<evidence type="ECO:0000313" key="8">
    <source>
        <dbReference type="Proteomes" id="UP001426770"/>
    </source>
</evidence>
<feature type="transmembrane region" description="Helical" evidence="6">
    <location>
        <begin position="655"/>
        <end position="681"/>
    </location>
</feature>
<feature type="transmembrane region" description="Helical" evidence="6">
    <location>
        <begin position="72"/>
        <end position="98"/>
    </location>
</feature>
<sequence length="820" mass="87289">MAADAPVTRDGAPPVRIVDEPETRVRRFTDVIALLATGLGIVLVLLIAEFALGTTEGLTQDIASISPLLQRLLVAPVNIFTGILSVVIPTIMIIDLLVRREPRRIIEALGAAMIAVILTLIVALVLLEWGTPELQDSLTPRGWETLQLPAYVAAIAALLTAAGRRSTRRSLSVSWNVLWFALAIAVIFGVVTIPAALLTVLLGRIAGLSLRYWVGSTADRAYGEALVEGLRRAGFEPRTLVRADMSHLTTQPELDAVTAALARTREGRVYALTTVQQHHLLVVALDGDQQAAGFASRLWTSLRLRGIDTRADVSLRQSAEATALVSHAARVAGVRTSRVLGMGQIRDTMLLVYQRPPAARPFADVPDDEVGDDLLDAVWAEVGRAHRAGISHRRLDADTVLVGVDSPLDEPTIWLTSWEMGEVATSVLAQRIDVAQVLALTAAKVGPERAVESAFRSLGPSQVEQAAPLLQGIVLPAGTRAALKASEHPKVLEAVREQILERSPDAEVSSENITRFGWRTIATLGLGIFAVGFVAVKFNTQQFLEAVQQANPWWLLVGFGWALLTFVGAALALAAFSPVRIPFSRVLLTQVAAAYISVAVPAGVGPAALNLRLLTKRKVQTPLAVATVALVQVSSVVVTIVGLVVLTLGSGSQGVLAALPSTSVLIGLAVVALVAAAALSVPRLRAWAKRRIMPTIRQTWPRLTQVIGQPWRLALGLGGNLLLTIGFVGAFHASLSAFGRELPLIDLAVLFFVGNAVGAAVPTPGGLGAVELALTTGLTGAGLPYALALSVVLVYRLLTYWLRIPLGYVAMKYLERTGEL</sequence>
<feature type="transmembrane region" description="Helical" evidence="6">
    <location>
        <begin position="146"/>
        <end position="163"/>
    </location>
</feature>
<feature type="transmembrane region" description="Helical" evidence="6">
    <location>
        <begin position="31"/>
        <end position="52"/>
    </location>
</feature>
<dbReference type="PANTHER" id="PTHR39087">
    <property type="entry name" value="UPF0104 MEMBRANE PROTEIN MJ1595"/>
    <property type="match status" value="1"/>
</dbReference>
<feature type="transmembrane region" description="Helical" evidence="6">
    <location>
        <begin position="782"/>
        <end position="802"/>
    </location>
</feature>
<evidence type="ECO:0000256" key="1">
    <source>
        <dbReference type="ARBA" id="ARBA00004651"/>
    </source>
</evidence>
<feature type="transmembrane region" description="Helical" evidence="6">
    <location>
        <begin position="105"/>
        <end position="126"/>
    </location>
</feature>
<feature type="transmembrane region" description="Helical" evidence="6">
    <location>
        <begin position="588"/>
        <end position="611"/>
    </location>
</feature>
<evidence type="ECO:0000256" key="5">
    <source>
        <dbReference type="ARBA" id="ARBA00023136"/>
    </source>
</evidence>
<evidence type="ECO:0000313" key="7">
    <source>
        <dbReference type="EMBL" id="GAA5518469.1"/>
    </source>
</evidence>
<comment type="subcellular location">
    <subcellularLocation>
        <location evidence="1">Cell membrane</location>
        <topology evidence="1">Multi-pass membrane protein</topology>
    </subcellularLocation>
</comment>
<keyword evidence="3 6" id="KW-0812">Transmembrane</keyword>
<evidence type="ECO:0000256" key="3">
    <source>
        <dbReference type="ARBA" id="ARBA00022692"/>
    </source>
</evidence>
<organism evidence="7 8">
    <name type="scientific">Demequina sediminis</name>
    <dbReference type="NCBI Taxonomy" id="1930058"/>
    <lineage>
        <taxon>Bacteria</taxon>
        <taxon>Bacillati</taxon>
        <taxon>Actinomycetota</taxon>
        <taxon>Actinomycetes</taxon>
        <taxon>Micrococcales</taxon>
        <taxon>Demequinaceae</taxon>
        <taxon>Demequina</taxon>
    </lineage>
</organism>
<keyword evidence="4 6" id="KW-1133">Transmembrane helix</keyword>
<feature type="transmembrane region" description="Helical" evidence="6">
    <location>
        <begin position="623"/>
        <end position="649"/>
    </location>
</feature>
<dbReference type="EMBL" id="BAABRR010000003">
    <property type="protein sequence ID" value="GAA5518469.1"/>
    <property type="molecule type" value="Genomic_DNA"/>
</dbReference>
<feature type="transmembrane region" description="Helical" evidence="6">
    <location>
        <begin position="516"/>
        <end position="540"/>
    </location>
</feature>
<dbReference type="Pfam" id="PF03706">
    <property type="entry name" value="LPG_synthase_TM"/>
    <property type="match status" value="1"/>
</dbReference>
<evidence type="ECO:0000256" key="4">
    <source>
        <dbReference type="ARBA" id="ARBA00022989"/>
    </source>
</evidence>
<evidence type="ECO:0000256" key="6">
    <source>
        <dbReference type="SAM" id="Phobius"/>
    </source>
</evidence>
<proteinExistence type="predicted"/>
<keyword evidence="2" id="KW-1003">Cell membrane</keyword>
<evidence type="ECO:0000256" key="2">
    <source>
        <dbReference type="ARBA" id="ARBA00022475"/>
    </source>
</evidence>
<protein>
    <submittedName>
        <fullName evidence="7">Uncharacterized protein</fullName>
    </submittedName>
</protein>
<reference evidence="7 8" key="1">
    <citation type="submission" date="2024-02" db="EMBL/GenBank/DDBJ databases">
        <title>Lysinimicrobium sediminis NBRC 112286.</title>
        <authorList>
            <person name="Ichikawa N."/>
            <person name="Katano-Makiyama Y."/>
            <person name="Hidaka K."/>
        </authorList>
    </citation>
    <scope>NUCLEOTIDE SEQUENCE [LARGE SCALE GENOMIC DNA]</scope>
    <source>
        <strain evidence="7 8">NBRC 112286</strain>
    </source>
</reference>
<accession>A0ABP9WF57</accession>
<dbReference type="RefSeq" id="WP_345378772.1">
    <property type="nucleotide sequence ID" value="NZ_BAABRR010000003.1"/>
</dbReference>
<dbReference type="NCBIfam" id="TIGR00374">
    <property type="entry name" value="flippase-like domain"/>
    <property type="match status" value="1"/>
</dbReference>
<gene>
    <name evidence="7" type="ORF">Lsed01_00896</name>
</gene>